<keyword evidence="1" id="KW-0812">Transmembrane</keyword>
<dbReference type="EMBL" id="DF237090">
    <property type="protein sequence ID" value="GAQ83266.1"/>
    <property type="molecule type" value="Genomic_DNA"/>
</dbReference>
<evidence type="ECO:0000313" key="2">
    <source>
        <dbReference type="EMBL" id="GAQ83266.1"/>
    </source>
</evidence>
<organism evidence="2 3">
    <name type="scientific">Klebsormidium nitens</name>
    <name type="common">Green alga</name>
    <name type="synonym">Ulothrix nitens</name>
    <dbReference type="NCBI Taxonomy" id="105231"/>
    <lineage>
        <taxon>Eukaryota</taxon>
        <taxon>Viridiplantae</taxon>
        <taxon>Streptophyta</taxon>
        <taxon>Klebsormidiophyceae</taxon>
        <taxon>Klebsormidiales</taxon>
        <taxon>Klebsormidiaceae</taxon>
        <taxon>Klebsormidium</taxon>
    </lineage>
</organism>
<protein>
    <submittedName>
        <fullName evidence="2">Uncharacterized protein</fullName>
    </submittedName>
</protein>
<keyword evidence="3" id="KW-1185">Reference proteome</keyword>
<keyword evidence="1" id="KW-1133">Transmembrane helix</keyword>
<dbReference type="Proteomes" id="UP000054558">
    <property type="component" value="Unassembled WGS sequence"/>
</dbReference>
<gene>
    <name evidence="2" type="ORF">KFL_001410230</name>
</gene>
<accession>A0A0U9HJU7</accession>
<keyword evidence="1" id="KW-0472">Membrane</keyword>
<proteinExistence type="predicted"/>
<evidence type="ECO:0000313" key="3">
    <source>
        <dbReference type="Proteomes" id="UP000054558"/>
    </source>
</evidence>
<sequence length="283" mass="31553">MEGGVDVCDVVSYLWDQLEILKAKLGPTVFLLGFFFCPPFLGFTLCALFAYLLGLGALYLAIALPVLPALLFLAWCLFPEVIPGDTIAEIVSGAIPRGYLNGGVQRRRAALRKELLKLCDESFLGRRAAQLARGYRVTDVRLNAHLRVTSYMLNRFLDTLLQHEDTIPGLCGYLRLSPILGPFVVAFHGTPPRNIPSILAHGLLPTSRESDPLRDYFSTDLAVTRQYVDRTQWYRNCPARFQAVVFLLLKKEADMRDYPFITVRQAAYQLPLGVVTVEAGCGP</sequence>
<evidence type="ECO:0000256" key="1">
    <source>
        <dbReference type="SAM" id="Phobius"/>
    </source>
</evidence>
<feature type="transmembrane region" description="Helical" evidence="1">
    <location>
        <begin position="29"/>
        <end position="52"/>
    </location>
</feature>
<dbReference type="AlphaFoldDB" id="A0A0U9HJU7"/>
<feature type="transmembrane region" description="Helical" evidence="1">
    <location>
        <begin position="58"/>
        <end position="78"/>
    </location>
</feature>
<dbReference type="OrthoDB" id="2087604at2759"/>
<name>A0A0U9HJU7_KLENI</name>
<reference evidence="2 3" key="1">
    <citation type="journal article" date="2014" name="Nat. Commun.">
        <title>Klebsormidium flaccidum genome reveals primary factors for plant terrestrial adaptation.</title>
        <authorList>
            <person name="Hori K."/>
            <person name="Maruyama F."/>
            <person name="Fujisawa T."/>
            <person name="Togashi T."/>
            <person name="Yamamoto N."/>
            <person name="Seo M."/>
            <person name="Sato S."/>
            <person name="Yamada T."/>
            <person name="Mori H."/>
            <person name="Tajima N."/>
            <person name="Moriyama T."/>
            <person name="Ikeuchi M."/>
            <person name="Watanabe M."/>
            <person name="Wada H."/>
            <person name="Kobayashi K."/>
            <person name="Saito M."/>
            <person name="Masuda T."/>
            <person name="Sasaki-Sekimoto Y."/>
            <person name="Mashiguchi K."/>
            <person name="Awai K."/>
            <person name="Shimojima M."/>
            <person name="Masuda S."/>
            <person name="Iwai M."/>
            <person name="Nobusawa T."/>
            <person name="Narise T."/>
            <person name="Kondo S."/>
            <person name="Saito H."/>
            <person name="Sato R."/>
            <person name="Murakawa M."/>
            <person name="Ihara Y."/>
            <person name="Oshima-Yamada Y."/>
            <person name="Ohtaka K."/>
            <person name="Satoh M."/>
            <person name="Sonobe K."/>
            <person name="Ishii M."/>
            <person name="Ohtani R."/>
            <person name="Kanamori-Sato M."/>
            <person name="Honoki R."/>
            <person name="Miyazaki D."/>
            <person name="Mochizuki H."/>
            <person name="Umetsu J."/>
            <person name="Higashi K."/>
            <person name="Shibata D."/>
            <person name="Kamiya Y."/>
            <person name="Sato N."/>
            <person name="Nakamura Y."/>
            <person name="Tabata S."/>
            <person name="Ida S."/>
            <person name="Kurokawa K."/>
            <person name="Ohta H."/>
        </authorList>
    </citation>
    <scope>NUCLEOTIDE SEQUENCE [LARGE SCALE GENOMIC DNA]</scope>
    <source>
        <strain evidence="2 3">NIES-2285</strain>
    </source>
</reference>